<protein>
    <recommendedName>
        <fullName evidence="4">YDG domain-containing protein</fullName>
    </recommendedName>
</protein>
<keyword evidence="2 3" id="KW-0539">Nucleus</keyword>
<gene>
    <name evidence="5" type="ORF">ACH5RR_040418</name>
</gene>
<dbReference type="InterPro" id="IPR015947">
    <property type="entry name" value="PUA-like_sf"/>
</dbReference>
<dbReference type="PROSITE" id="PS51015">
    <property type="entry name" value="YDG"/>
    <property type="match status" value="1"/>
</dbReference>
<evidence type="ECO:0000256" key="2">
    <source>
        <dbReference type="ARBA" id="ARBA00023242"/>
    </source>
</evidence>
<name>A0ABD2XSY1_9GENT</name>
<reference evidence="5 6" key="1">
    <citation type="submission" date="2024-11" db="EMBL/GenBank/DDBJ databases">
        <title>A near-complete genome assembly of Cinchona calisaya.</title>
        <authorList>
            <person name="Lian D.C."/>
            <person name="Zhao X.W."/>
            <person name="Wei L."/>
        </authorList>
    </citation>
    <scope>NUCLEOTIDE SEQUENCE [LARGE SCALE GENOMIC DNA]</scope>
    <source>
        <tissue evidence="5">Nenye</tissue>
    </source>
</reference>
<dbReference type="SUPFAM" id="SSF88697">
    <property type="entry name" value="PUA domain-like"/>
    <property type="match status" value="1"/>
</dbReference>
<keyword evidence="6" id="KW-1185">Reference proteome</keyword>
<dbReference type="InterPro" id="IPR003105">
    <property type="entry name" value="SRA_YDG"/>
</dbReference>
<evidence type="ECO:0000313" key="6">
    <source>
        <dbReference type="Proteomes" id="UP001630127"/>
    </source>
</evidence>
<dbReference type="GO" id="GO:0005694">
    <property type="term" value="C:chromosome"/>
    <property type="evidence" value="ECO:0007669"/>
    <property type="project" value="UniProtKB-SubCell"/>
</dbReference>
<dbReference type="InterPro" id="IPR051357">
    <property type="entry name" value="H3K9_HMTase_SUVAR3-9"/>
</dbReference>
<dbReference type="Proteomes" id="UP001630127">
    <property type="component" value="Unassembled WGS sequence"/>
</dbReference>
<sequence length="163" mass="18386">MENRLADQCPSITTKVHKVERVFPVVQVPHGKYMRPIDSRRVEIGDEFHYRMELHILGLHRPPQGGIDCMYDGRRNICVSIVASGGYDNYISNQETLIYSGQGGKAYGNGGKGLVDDQNLERGNLALSNSIKMKNHVRVIRGSKVGYNSTNYFYDGLYTVEKM</sequence>
<evidence type="ECO:0000256" key="3">
    <source>
        <dbReference type="PROSITE-ProRule" id="PRU00358"/>
    </source>
</evidence>
<organism evidence="5 6">
    <name type="scientific">Cinchona calisaya</name>
    <dbReference type="NCBI Taxonomy" id="153742"/>
    <lineage>
        <taxon>Eukaryota</taxon>
        <taxon>Viridiplantae</taxon>
        <taxon>Streptophyta</taxon>
        <taxon>Embryophyta</taxon>
        <taxon>Tracheophyta</taxon>
        <taxon>Spermatophyta</taxon>
        <taxon>Magnoliopsida</taxon>
        <taxon>eudicotyledons</taxon>
        <taxon>Gunneridae</taxon>
        <taxon>Pentapetalae</taxon>
        <taxon>asterids</taxon>
        <taxon>lamiids</taxon>
        <taxon>Gentianales</taxon>
        <taxon>Rubiaceae</taxon>
        <taxon>Cinchonoideae</taxon>
        <taxon>Cinchoneae</taxon>
        <taxon>Cinchona</taxon>
    </lineage>
</organism>
<comment type="caution">
    <text evidence="5">The sequence shown here is derived from an EMBL/GenBank/DDBJ whole genome shotgun (WGS) entry which is preliminary data.</text>
</comment>
<dbReference type="EMBL" id="JBJUIK010000017">
    <property type="protein sequence ID" value="KAL3497686.1"/>
    <property type="molecule type" value="Genomic_DNA"/>
</dbReference>
<dbReference type="GO" id="GO:0005634">
    <property type="term" value="C:nucleus"/>
    <property type="evidence" value="ECO:0007669"/>
    <property type="project" value="UniProtKB-SubCell"/>
</dbReference>
<evidence type="ECO:0000313" key="5">
    <source>
        <dbReference type="EMBL" id="KAL3497686.1"/>
    </source>
</evidence>
<dbReference type="Gene3D" id="2.30.280.10">
    <property type="entry name" value="SRA-YDG"/>
    <property type="match status" value="1"/>
</dbReference>
<dbReference type="PANTHER" id="PTHR45660:SF46">
    <property type="entry name" value="HISTONE-LYSINE N-METHYLTRANSFERASE, H3 LYSINE-9 SPECIFIC SUVH6"/>
    <property type="match status" value="1"/>
</dbReference>
<dbReference type="AlphaFoldDB" id="A0ABD2XSY1"/>
<proteinExistence type="predicted"/>
<dbReference type="SMART" id="SM00466">
    <property type="entry name" value="SRA"/>
    <property type="match status" value="1"/>
</dbReference>
<dbReference type="PANTHER" id="PTHR45660">
    <property type="entry name" value="HISTONE-LYSINE N-METHYLTRANSFERASE SETMAR"/>
    <property type="match status" value="1"/>
</dbReference>
<accession>A0ABD2XSY1</accession>
<dbReference type="InterPro" id="IPR036987">
    <property type="entry name" value="SRA-YDG_sf"/>
</dbReference>
<evidence type="ECO:0000256" key="1">
    <source>
        <dbReference type="ARBA" id="ARBA00004286"/>
    </source>
</evidence>
<evidence type="ECO:0000259" key="4">
    <source>
        <dbReference type="PROSITE" id="PS51015"/>
    </source>
</evidence>
<feature type="domain" description="YDG" evidence="4">
    <location>
        <begin position="37"/>
        <end position="163"/>
    </location>
</feature>
<dbReference type="Pfam" id="PF02182">
    <property type="entry name" value="SAD_SRA"/>
    <property type="match status" value="1"/>
</dbReference>
<comment type="subcellular location">
    <subcellularLocation>
        <location evidence="1">Chromosome</location>
    </subcellularLocation>
    <subcellularLocation>
        <location evidence="3">Nucleus</location>
    </subcellularLocation>
</comment>